<proteinExistence type="predicted"/>
<feature type="transmembrane region" description="Helical" evidence="1">
    <location>
        <begin position="202"/>
        <end position="227"/>
    </location>
</feature>
<protein>
    <submittedName>
        <fullName evidence="2">Uncharacterized protein</fullName>
    </submittedName>
</protein>
<keyword evidence="3" id="KW-1185">Reference proteome</keyword>
<dbReference type="Proteomes" id="UP000316778">
    <property type="component" value="Unassembled WGS sequence"/>
</dbReference>
<comment type="caution">
    <text evidence="2">The sequence shown here is derived from an EMBL/GenBank/DDBJ whole genome shotgun (WGS) entry which is preliminary data.</text>
</comment>
<evidence type="ECO:0000313" key="2">
    <source>
        <dbReference type="EMBL" id="TWI88847.1"/>
    </source>
</evidence>
<reference evidence="2 3" key="1">
    <citation type="journal article" date="2013" name="Stand. Genomic Sci.">
        <title>Genomic Encyclopedia of Type Strains, Phase I: The one thousand microbial genomes (KMG-I) project.</title>
        <authorList>
            <person name="Kyrpides N.C."/>
            <person name="Woyke T."/>
            <person name="Eisen J.A."/>
            <person name="Garrity G."/>
            <person name="Lilburn T.G."/>
            <person name="Beck B.J."/>
            <person name="Whitman W.B."/>
            <person name="Hugenholtz P."/>
            <person name="Klenk H.P."/>
        </authorList>
    </citation>
    <scope>NUCLEOTIDE SEQUENCE [LARGE SCALE GENOMIC DNA]</scope>
    <source>
        <strain evidence="2 3">DSM 13484</strain>
    </source>
</reference>
<organism evidence="2 3">
    <name type="scientific">Chitinophaga japonensis</name>
    <name type="common">Flexibacter japonensis</name>
    <dbReference type="NCBI Taxonomy" id="104662"/>
    <lineage>
        <taxon>Bacteria</taxon>
        <taxon>Pseudomonadati</taxon>
        <taxon>Bacteroidota</taxon>
        <taxon>Chitinophagia</taxon>
        <taxon>Chitinophagales</taxon>
        <taxon>Chitinophagaceae</taxon>
        <taxon>Chitinophaga</taxon>
    </lineage>
</organism>
<keyword evidence="1" id="KW-0472">Membrane</keyword>
<keyword evidence="1" id="KW-0812">Transmembrane</keyword>
<evidence type="ECO:0000313" key="3">
    <source>
        <dbReference type="Proteomes" id="UP000316778"/>
    </source>
</evidence>
<dbReference type="RefSeq" id="WP_145714731.1">
    <property type="nucleotide sequence ID" value="NZ_BAAAFY010000001.1"/>
</dbReference>
<accession>A0A562T5M8</accession>
<feature type="transmembrane region" description="Helical" evidence="1">
    <location>
        <begin position="368"/>
        <end position="389"/>
    </location>
</feature>
<feature type="transmembrane region" description="Helical" evidence="1">
    <location>
        <begin position="59"/>
        <end position="83"/>
    </location>
</feature>
<name>A0A562T5M8_CHIJA</name>
<gene>
    <name evidence="2" type="ORF">LX66_2934</name>
</gene>
<dbReference type="EMBL" id="VLLG01000003">
    <property type="protein sequence ID" value="TWI88847.1"/>
    <property type="molecule type" value="Genomic_DNA"/>
</dbReference>
<keyword evidence="1" id="KW-1133">Transmembrane helix</keyword>
<sequence length="415" mass="47939">MFGNTALDVAISLIFIFLLYSLLASIVQELIARVFNLRARLLTKALRHILDNDRRKDRLGYLGQFTFFTWFYEQVWGIIYFFLPFFNSPFLKRFYQHPGIRSLRENRASSRPSYISPKLFSQTLMHLLRGPAYDSTRHDEAQLVKEHLEQEQLQLGPETRVHLMNLLEDAKRDAQQFRIKIEQWFDEVMASTSGWYRKQTQVLLIFIGFLIAWQFNVDAIAITRILAKDKKAREQLVALATKRYEAYGQYKDELKRSEVIRYDTIDLGDTTIIRADTVNQVTLEDAALDSIYHSLSADAADVQNILGISRGHCRDTTDTTFIRIRARMDAAAGKLLSPAEQEKYRQAMRTTAQRKVGCYTHPYQQNGWLVFAGWLITAMALSLGAPFWFDLLNKIVQVRATGPQTTTTPDKSKSK</sequence>
<evidence type="ECO:0000256" key="1">
    <source>
        <dbReference type="SAM" id="Phobius"/>
    </source>
</evidence>
<feature type="transmembrane region" description="Helical" evidence="1">
    <location>
        <begin position="6"/>
        <end position="31"/>
    </location>
</feature>
<dbReference type="AlphaFoldDB" id="A0A562T5M8"/>
<dbReference type="OrthoDB" id="6286374at2"/>